<feature type="transmembrane region" description="Helical" evidence="1">
    <location>
        <begin position="6"/>
        <end position="24"/>
    </location>
</feature>
<dbReference type="RefSeq" id="WP_379596039.1">
    <property type="nucleotide sequence ID" value="NZ_JBHUDE010000009.1"/>
</dbReference>
<reference evidence="3" key="1">
    <citation type="journal article" date="2019" name="Int. J. Syst. Evol. Microbiol.">
        <title>The Global Catalogue of Microorganisms (GCM) 10K type strain sequencing project: providing services to taxonomists for standard genome sequencing and annotation.</title>
        <authorList>
            <consortium name="The Broad Institute Genomics Platform"/>
            <consortium name="The Broad Institute Genome Sequencing Center for Infectious Disease"/>
            <person name="Wu L."/>
            <person name="Ma J."/>
        </authorList>
    </citation>
    <scope>NUCLEOTIDE SEQUENCE [LARGE SCALE GENOMIC DNA]</scope>
    <source>
        <strain evidence="3">CGMCC 1.12376</strain>
    </source>
</reference>
<accession>A0ABW4HN87</accession>
<sequence length="53" mass="6253">MNNKWIRAVLQHCSFIAVLVQFIVGHYLKRILPIILGVLLVKWNGRSAWLYLF</sequence>
<dbReference type="Proteomes" id="UP001597221">
    <property type="component" value="Unassembled WGS sequence"/>
</dbReference>
<keyword evidence="1" id="KW-0472">Membrane</keyword>
<evidence type="ECO:0000313" key="2">
    <source>
        <dbReference type="EMBL" id="MFD1606547.1"/>
    </source>
</evidence>
<organism evidence="2 3">
    <name type="scientific">Oceanobacillus luteolus</name>
    <dbReference type="NCBI Taxonomy" id="1274358"/>
    <lineage>
        <taxon>Bacteria</taxon>
        <taxon>Bacillati</taxon>
        <taxon>Bacillota</taxon>
        <taxon>Bacilli</taxon>
        <taxon>Bacillales</taxon>
        <taxon>Bacillaceae</taxon>
        <taxon>Oceanobacillus</taxon>
    </lineage>
</organism>
<dbReference type="EMBL" id="JBHUDE010000009">
    <property type="protein sequence ID" value="MFD1606547.1"/>
    <property type="molecule type" value="Genomic_DNA"/>
</dbReference>
<keyword evidence="1" id="KW-0812">Transmembrane</keyword>
<protein>
    <submittedName>
        <fullName evidence="2">Uncharacterized protein</fullName>
    </submittedName>
</protein>
<name>A0ABW4HN87_9BACI</name>
<comment type="caution">
    <text evidence="2">The sequence shown here is derived from an EMBL/GenBank/DDBJ whole genome shotgun (WGS) entry which is preliminary data.</text>
</comment>
<gene>
    <name evidence="2" type="ORF">ACFSBH_02565</name>
</gene>
<keyword evidence="3" id="KW-1185">Reference proteome</keyword>
<evidence type="ECO:0000256" key="1">
    <source>
        <dbReference type="SAM" id="Phobius"/>
    </source>
</evidence>
<keyword evidence="1" id="KW-1133">Transmembrane helix</keyword>
<evidence type="ECO:0000313" key="3">
    <source>
        <dbReference type="Proteomes" id="UP001597221"/>
    </source>
</evidence>
<proteinExistence type="predicted"/>